<dbReference type="Proteomes" id="UP001231189">
    <property type="component" value="Unassembled WGS sequence"/>
</dbReference>
<evidence type="ECO:0000256" key="1">
    <source>
        <dbReference type="SAM" id="Coils"/>
    </source>
</evidence>
<feature type="compositionally biased region" description="Acidic residues" evidence="2">
    <location>
        <begin position="88"/>
        <end position="97"/>
    </location>
</feature>
<dbReference type="AlphaFoldDB" id="A0AAD8VRC5"/>
<organism evidence="3 4">
    <name type="scientific">Lolium multiflorum</name>
    <name type="common">Italian ryegrass</name>
    <name type="synonym">Lolium perenne subsp. multiflorum</name>
    <dbReference type="NCBI Taxonomy" id="4521"/>
    <lineage>
        <taxon>Eukaryota</taxon>
        <taxon>Viridiplantae</taxon>
        <taxon>Streptophyta</taxon>
        <taxon>Embryophyta</taxon>
        <taxon>Tracheophyta</taxon>
        <taxon>Spermatophyta</taxon>
        <taxon>Magnoliopsida</taxon>
        <taxon>Liliopsida</taxon>
        <taxon>Poales</taxon>
        <taxon>Poaceae</taxon>
        <taxon>BOP clade</taxon>
        <taxon>Pooideae</taxon>
        <taxon>Poodae</taxon>
        <taxon>Poeae</taxon>
        <taxon>Poeae Chloroplast Group 2 (Poeae type)</taxon>
        <taxon>Loliodinae</taxon>
        <taxon>Loliinae</taxon>
        <taxon>Lolium</taxon>
    </lineage>
</organism>
<reference evidence="3" key="1">
    <citation type="submission" date="2023-07" db="EMBL/GenBank/DDBJ databases">
        <title>A chromosome-level genome assembly of Lolium multiflorum.</title>
        <authorList>
            <person name="Chen Y."/>
            <person name="Copetti D."/>
            <person name="Kolliker R."/>
            <person name="Studer B."/>
        </authorList>
    </citation>
    <scope>NUCLEOTIDE SEQUENCE</scope>
    <source>
        <strain evidence="3">02402/16</strain>
        <tissue evidence="3">Leaf</tissue>
    </source>
</reference>
<dbReference type="EMBL" id="JAUUTY010000006">
    <property type="protein sequence ID" value="KAK1614946.1"/>
    <property type="molecule type" value="Genomic_DNA"/>
</dbReference>
<protein>
    <submittedName>
        <fullName evidence="3">Uncharacterized protein</fullName>
    </submittedName>
</protein>
<feature type="coiled-coil region" evidence="1">
    <location>
        <begin position="196"/>
        <end position="265"/>
    </location>
</feature>
<keyword evidence="1" id="KW-0175">Coiled coil</keyword>
<keyword evidence="4" id="KW-1185">Reference proteome</keyword>
<feature type="region of interest" description="Disordered" evidence="2">
    <location>
        <begin position="161"/>
        <end position="195"/>
    </location>
</feature>
<feature type="compositionally biased region" description="Low complexity" evidence="2">
    <location>
        <begin position="175"/>
        <end position="195"/>
    </location>
</feature>
<name>A0AAD8VRC5_LOLMU</name>
<evidence type="ECO:0000313" key="4">
    <source>
        <dbReference type="Proteomes" id="UP001231189"/>
    </source>
</evidence>
<evidence type="ECO:0000313" key="3">
    <source>
        <dbReference type="EMBL" id="KAK1614946.1"/>
    </source>
</evidence>
<feature type="region of interest" description="Disordered" evidence="2">
    <location>
        <begin position="69"/>
        <end position="124"/>
    </location>
</feature>
<gene>
    <name evidence="3" type="ORF">QYE76_020463</name>
</gene>
<accession>A0AAD8VRC5</accession>
<evidence type="ECO:0000256" key="2">
    <source>
        <dbReference type="SAM" id="MobiDB-lite"/>
    </source>
</evidence>
<proteinExistence type="predicted"/>
<comment type="caution">
    <text evidence="3">The sequence shown here is derived from an EMBL/GenBank/DDBJ whole genome shotgun (WGS) entry which is preliminary data.</text>
</comment>
<sequence length="438" mass="48284">MWLYSGPMYETRVNVAELYEKELLDEVRHLTHFSQEDSIPLLSSQPPFDADHPPNEILLAPEYFQDMSGDNLEEKSSSIPVESHTEENVDPEDEDNDPMNPEAFSIDPRSFADDTSDTAESNHDDDADCAVFVDAAAEKANVLPPKRSSGGFADEDDLFDLDKGLIEPPPKKAKTSSSKPAPAASKASAPATTPAAQAFASQFTSLETDKAQLQEEVESTSSKLDNAIKIAAEARQNADVLKKELEKLKNKLKDEEASKLAAEAQKNDKDNLLRQSILALLKATDISADALDKLPDKSHIDALTLTLESSKLIQALLQKNKGVMPRIYSMIFPKADQNKTREQLTDAFVVDMKETIEVFKRTSRTYGALLAFQLMMGHGFKADMEQMSKELPKEQDGQLIDLSVYKTLARKCALQLLELVSANKSVAGPSLSTQTYTP</sequence>